<proteinExistence type="predicted"/>
<reference evidence="1 2" key="2">
    <citation type="journal article" date="2011" name="J. Bacteriol.">
        <title>Genome Sequence of Kosmotoga olearia Strain TBF 19.5.1, a Thermophilic Bacterium with a Wide Growth Temperature Range, Isolated from the Troll B Oil Platform in the North Sea.</title>
        <authorList>
            <person name="Swithers K.S."/>
            <person name="Dipippo J.L."/>
            <person name="Bruce D.C."/>
            <person name="Detter C."/>
            <person name="Tapia R."/>
            <person name="Han S."/>
            <person name="Goodwin L.A."/>
            <person name="Han J."/>
            <person name="Woyke T."/>
            <person name="Pitluck S."/>
            <person name="Pennacchio L."/>
            <person name="Nolan M."/>
            <person name="Mikhailova N."/>
            <person name="Land M.L."/>
            <person name="Nesbo C.L."/>
            <person name="Gogarten J.P."/>
            <person name="Noll K.M."/>
        </authorList>
    </citation>
    <scope>NUCLEOTIDE SEQUENCE [LARGE SCALE GENOMIC DNA]</scope>
    <source>
        <strain evidence="2">ATCC BAA-1733 / DSM 21960 / TBF 19.5.1</strain>
    </source>
</reference>
<dbReference type="EMBL" id="CP001634">
    <property type="protein sequence ID" value="ACR78797.1"/>
    <property type="molecule type" value="Genomic_DNA"/>
</dbReference>
<dbReference type="HOGENOM" id="CLU_2465008_0_0_0"/>
<evidence type="ECO:0000313" key="1">
    <source>
        <dbReference type="EMBL" id="ACR78797.1"/>
    </source>
</evidence>
<organism evidence="1 2">
    <name type="scientific">Kosmotoga olearia (strain ATCC BAA-1733 / DSM 21960 / TBF 19.5.1)</name>
    <dbReference type="NCBI Taxonomy" id="521045"/>
    <lineage>
        <taxon>Bacteria</taxon>
        <taxon>Thermotogati</taxon>
        <taxon>Thermotogota</taxon>
        <taxon>Thermotogae</taxon>
        <taxon>Kosmotogales</taxon>
        <taxon>Kosmotogaceae</taxon>
        <taxon>Kosmotoga</taxon>
    </lineage>
</organism>
<dbReference type="AlphaFoldDB" id="C5CHU1"/>
<keyword evidence="2" id="KW-1185">Reference proteome</keyword>
<protein>
    <submittedName>
        <fullName evidence="1">Uncharacterized protein</fullName>
    </submittedName>
</protein>
<accession>C5CHU1</accession>
<dbReference type="Proteomes" id="UP000002382">
    <property type="component" value="Chromosome"/>
</dbReference>
<reference evidence="1 2" key="1">
    <citation type="submission" date="2009-06" db="EMBL/GenBank/DDBJ databases">
        <title>Complete sequence of Thermotogales bacterium TBF 19.5.1.</title>
        <authorList>
            <consortium name="US DOE Joint Genome Institute"/>
            <person name="Lucas S."/>
            <person name="Copeland A."/>
            <person name="Lapidus A."/>
            <person name="Glavina del Rio T."/>
            <person name="Tice H."/>
            <person name="Bruce D."/>
            <person name="Goodwin L."/>
            <person name="Pitluck S."/>
            <person name="Chertkov O."/>
            <person name="Brettin T."/>
            <person name="Detter J.C."/>
            <person name="Han C."/>
            <person name="Schmutz J."/>
            <person name="Larimer F."/>
            <person name="Land M."/>
            <person name="Hauser L."/>
            <person name="Kyrpides N."/>
            <person name="Ovchinnikova G."/>
            <person name="Noll K."/>
        </authorList>
    </citation>
    <scope>NUCLEOTIDE SEQUENCE [LARGE SCALE GENOMIC DNA]</scope>
    <source>
        <strain evidence="2">ATCC BAA-1733 / DSM 21960 / TBF 19.5.1</strain>
    </source>
</reference>
<name>C5CHU1_KOSOT</name>
<sequence length="88" mass="9625">MPENCMCFFSLGFLIYTIGPQKKSLSPIFSILHPESTSRPIGHITLGTKQTGKPYAGKPHVRFDVAGDGNLGTAILVRHSRRKRGETG</sequence>
<evidence type="ECO:0000313" key="2">
    <source>
        <dbReference type="Proteomes" id="UP000002382"/>
    </source>
</evidence>
<dbReference type="KEGG" id="kol:Kole_0068"/>
<gene>
    <name evidence="1" type="ordered locus">Kole_0068</name>
</gene>